<evidence type="ECO:0000256" key="2">
    <source>
        <dbReference type="ARBA" id="ARBA00039140"/>
    </source>
</evidence>
<dbReference type="EC" id="3.1.1.61" evidence="2"/>
<reference evidence="6 7" key="1">
    <citation type="submission" date="2023-08" db="EMBL/GenBank/DDBJ databases">
        <title>Characterization of two Paracoccaceae strains isolated from Phycosphere and proposal of Xinfangfangia lacusdiani sp. nov.</title>
        <authorList>
            <person name="Deng Y."/>
            <person name="Zhang Y.Q."/>
        </authorList>
    </citation>
    <scope>NUCLEOTIDE SEQUENCE [LARGE SCALE GENOMIC DNA]</scope>
    <source>
        <strain evidence="6 7">CPCC 101601</strain>
    </source>
</reference>
<evidence type="ECO:0000313" key="7">
    <source>
        <dbReference type="Proteomes" id="UP001239680"/>
    </source>
</evidence>
<name>A0ABU0VZ48_9RHOB</name>
<feature type="domain" description="CheB-type methylesterase" evidence="5">
    <location>
        <begin position="175"/>
        <end position="366"/>
    </location>
</feature>
<feature type="active site" evidence="4">
    <location>
        <position position="308"/>
    </location>
</feature>
<keyword evidence="7" id="KW-1185">Reference proteome</keyword>
<dbReference type="PROSITE" id="PS50122">
    <property type="entry name" value="CHEB"/>
    <property type="match status" value="1"/>
</dbReference>
<organism evidence="6 7">
    <name type="scientific">Pseudogemmobacter lacusdianii</name>
    <dbReference type="NCBI Taxonomy" id="3069608"/>
    <lineage>
        <taxon>Bacteria</taxon>
        <taxon>Pseudomonadati</taxon>
        <taxon>Pseudomonadota</taxon>
        <taxon>Alphaproteobacteria</taxon>
        <taxon>Rhodobacterales</taxon>
        <taxon>Paracoccaceae</taxon>
        <taxon>Pseudogemmobacter</taxon>
    </lineage>
</organism>
<gene>
    <name evidence="6" type="ORF">Q9295_11645</name>
</gene>
<protein>
    <recommendedName>
        <fullName evidence="2">protein-glutamate methylesterase</fullName>
        <ecNumber evidence="2">3.1.1.61</ecNumber>
    </recommendedName>
</protein>
<dbReference type="Proteomes" id="UP001239680">
    <property type="component" value="Unassembled WGS sequence"/>
</dbReference>
<comment type="caution">
    <text evidence="6">The sequence shown here is derived from an EMBL/GenBank/DDBJ whole genome shotgun (WGS) entry which is preliminary data.</text>
</comment>
<keyword evidence="1 4" id="KW-0378">Hydrolase</keyword>
<proteinExistence type="predicted"/>
<dbReference type="PANTHER" id="PTHR42872">
    <property type="entry name" value="PROTEIN-GLUTAMATE METHYLESTERASE/PROTEIN-GLUTAMINE GLUTAMINASE"/>
    <property type="match status" value="1"/>
</dbReference>
<evidence type="ECO:0000256" key="1">
    <source>
        <dbReference type="ARBA" id="ARBA00022801"/>
    </source>
</evidence>
<dbReference type="RefSeq" id="WP_306680744.1">
    <property type="nucleotide sequence ID" value="NZ_JAVDBT010000010.1"/>
</dbReference>
<dbReference type="CDD" id="cd16432">
    <property type="entry name" value="CheB_Rec"/>
    <property type="match status" value="1"/>
</dbReference>
<dbReference type="InterPro" id="IPR000673">
    <property type="entry name" value="Sig_transdc_resp-reg_Me-estase"/>
</dbReference>
<dbReference type="Pfam" id="PF01339">
    <property type="entry name" value="CheB_methylest"/>
    <property type="match status" value="1"/>
</dbReference>
<dbReference type="EMBL" id="JAVDBT010000010">
    <property type="protein sequence ID" value="MDQ2067032.1"/>
    <property type="molecule type" value="Genomic_DNA"/>
</dbReference>
<sequence length="381" mass="40170">MGRNLHSPEDDQPLDHCYASPFAFAELTFPKLLSEKGQQAMTEIATVIVTSSPLLLSRLGRALGRLPRVKLCGQAGDLSGAYIRVEQAEPKIVLLGSEMTRHPDFPGLLAMFRVMGITWLRIGNEAARPGASEAVLNPEDSPEAMLTSICNALAKNDESGSTMPLVPRAPLALGRGRPDRFILIGSSTGGIDALLRVLSVFPADCPPTAIVQHTGSSFSDSLIRLLDRSCAAQVRPAQPGLPLVPGQVVVGAGCGAHMLLNPGPPPKVQLAAGEPVSGHLPSVDELFRSAVPIATRVTAALLTGMGRDGAQGMLELRRAGAFTIAQDEASSVVYGMPRAAWELGAVESRLPLMQIGPELLNRCTGRAMSVVGDRKAMGATR</sequence>
<dbReference type="Gene3D" id="3.40.50.180">
    <property type="entry name" value="Methylesterase CheB, C-terminal domain"/>
    <property type="match status" value="1"/>
</dbReference>
<feature type="active site" evidence="4">
    <location>
        <position position="213"/>
    </location>
</feature>
<dbReference type="SUPFAM" id="SSF52738">
    <property type="entry name" value="Methylesterase CheB, C-terminal domain"/>
    <property type="match status" value="1"/>
</dbReference>
<dbReference type="PANTHER" id="PTHR42872:SF6">
    <property type="entry name" value="PROTEIN-GLUTAMATE METHYLESTERASE_PROTEIN-GLUTAMINE GLUTAMINASE"/>
    <property type="match status" value="1"/>
</dbReference>
<evidence type="ECO:0000313" key="6">
    <source>
        <dbReference type="EMBL" id="MDQ2067032.1"/>
    </source>
</evidence>
<keyword evidence="4" id="KW-0145">Chemotaxis</keyword>
<feature type="active site" evidence="4">
    <location>
        <position position="187"/>
    </location>
</feature>
<evidence type="ECO:0000256" key="4">
    <source>
        <dbReference type="PROSITE-ProRule" id="PRU00050"/>
    </source>
</evidence>
<evidence type="ECO:0000256" key="3">
    <source>
        <dbReference type="ARBA" id="ARBA00048267"/>
    </source>
</evidence>
<dbReference type="InterPro" id="IPR035909">
    <property type="entry name" value="CheB_C"/>
</dbReference>
<accession>A0ABU0VZ48</accession>
<evidence type="ECO:0000259" key="5">
    <source>
        <dbReference type="PROSITE" id="PS50122"/>
    </source>
</evidence>
<comment type="catalytic activity">
    <reaction evidence="3">
        <text>[protein]-L-glutamate 5-O-methyl ester + H2O = L-glutamyl-[protein] + methanol + H(+)</text>
        <dbReference type="Rhea" id="RHEA:23236"/>
        <dbReference type="Rhea" id="RHEA-COMP:10208"/>
        <dbReference type="Rhea" id="RHEA-COMP:10311"/>
        <dbReference type="ChEBI" id="CHEBI:15377"/>
        <dbReference type="ChEBI" id="CHEBI:15378"/>
        <dbReference type="ChEBI" id="CHEBI:17790"/>
        <dbReference type="ChEBI" id="CHEBI:29973"/>
        <dbReference type="ChEBI" id="CHEBI:82795"/>
        <dbReference type="EC" id="3.1.1.61"/>
    </reaction>
</comment>